<comment type="catalytic activity">
    <reaction evidence="7">
        <text>a 5'-end diphospho-ribonucleoside in mRNA + GTP + H(+) = a 5'-end (5'-triphosphoguanosine)-ribonucleoside in mRNA + diphosphate</text>
        <dbReference type="Rhea" id="RHEA:67012"/>
        <dbReference type="Rhea" id="RHEA-COMP:17165"/>
        <dbReference type="Rhea" id="RHEA-COMP:17166"/>
        <dbReference type="ChEBI" id="CHEBI:15378"/>
        <dbReference type="ChEBI" id="CHEBI:33019"/>
        <dbReference type="ChEBI" id="CHEBI:37565"/>
        <dbReference type="ChEBI" id="CHEBI:167616"/>
        <dbReference type="ChEBI" id="CHEBI:167617"/>
        <dbReference type="EC" id="2.7.7.50"/>
    </reaction>
</comment>
<reference evidence="9" key="1">
    <citation type="journal article" date="2019" name="MBio">
        <title>Virus Genomes from Deep Sea Sediments Expand the Ocean Megavirome and Support Independent Origins of Viral Gigantism.</title>
        <authorList>
            <person name="Backstrom D."/>
            <person name="Yutin N."/>
            <person name="Jorgensen S.L."/>
            <person name="Dharamshi J."/>
            <person name="Homa F."/>
            <person name="Zaremba-Niedwiedzka K."/>
            <person name="Spang A."/>
            <person name="Wolf Y.I."/>
            <person name="Koonin E.V."/>
            <person name="Ettema T.J."/>
        </authorList>
    </citation>
    <scope>NUCLEOTIDE SEQUENCE</scope>
</reference>
<dbReference type="Gene3D" id="3.30.470.30">
    <property type="entry name" value="DNA ligase/mRNA capping enzyme"/>
    <property type="match status" value="1"/>
</dbReference>
<evidence type="ECO:0000256" key="7">
    <source>
        <dbReference type="ARBA" id="ARBA00044679"/>
    </source>
</evidence>
<dbReference type="GO" id="GO:0004484">
    <property type="term" value="F:mRNA guanylyltransferase activity"/>
    <property type="evidence" value="ECO:0007669"/>
    <property type="project" value="UniProtKB-EC"/>
</dbReference>
<evidence type="ECO:0000313" key="9">
    <source>
        <dbReference type="EMBL" id="QBK86600.1"/>
    </source>
</evidence>
<keyword evidence="5" id="KW-0548">Nucleotidyltransferase</keyword>
<keyword evidence="9" id="KW-0645">Protease</keyword>
<dbReference type="Gene3D" id="3.40.50.150">
    <property type="entry name" value="Vaccinia Virus protein VP39"/>
    <property type="match status" value="1"/>
</dbReference>
<evidence type="ECO:0000256" key="2">
    <source>
        <dbReference type="ARBA" id="ARBA00022603"/>
    </source>
</evidence>
<dbReference type="SUPFAM" id="SSF50249">
    <property type="entry name" value="Nucleic acid-binding proteins"/>
    <property type="match status" value="1"/>
</dbReference>
<dbReference type="PANTHER" id="PTHR12189:SF2">
    <property type="entry name" value="MRNA CAP GUANINE-N7 METHYLTRANSFERASE"/>
    <property type="match status" value="1"/>
</dbReference>
<dbReference type="SUPFAM" id="SSF53335">
    <property type="entry name" value="S-adenosyl-L-methionine-dependent methyltransferases"/>
    <property type="match status" value="1"/>
</dbReference>
<protein>
    <submittedName>
        <fullName evidence="9">mRNA capping enzyme with OTU-like cysteine protease</fullName>
    </submittedName>
</protein>
<dbReference type="GO" id="GO:0003723">
    <property type="term" value="F:RNA binding"/>
    <property type="evidence" value="ECO:0007669"/>
    <property type="project" value="UniProtKB-KW"/>
</dbReference>
<dbReference type="GO" id="GO:0008233">
    <property type="term" value="F:peptidase activity"/>
    <property type="evidence" value="ECO:0007669"/>
    <property type="project" value="UniProtKB-KW"/>
</dbReference>
<dbReference type="GO" id="GO:0004482">
    <property type="term" value="F:mRNA 5'-cap (guanine-N7-)-methyltransferase activity"/>
    <property type="evidence" value="ECO:0007669"/>
    <property type="project" value="InterPro"/>
</dbReference>
<keyword evidence="3" id="KW-0808">Transferase</keyword>
<keyword evidence="6" id="KW-0694">RNA-binding</keyword>
<evidence type="ECO:0000256" key="3">
    <source>
        <dbReference type="ARBA" id="ARBA00022679"/>
    </source>
</evidence>
<dbReference type="SUPFAM" id="SSF56091">
    <property type="entry name" value="DNA ligase/mRNA capping enzyme, catalytic domain"/>
    <property type="match status" value="1"/>
</dbReference>
<gene>
    <name evidence="9" type="ORF">LCMAC102_03950</name>
</gene>
<dbReference type="GO" id="GO:0006508">
    <property type="term" value="P:proteolysis"/>
    <property type="evidence" value="ECO:0007669"/>
    <property type="project" value="UniProtKB-KW"/>
</dbReference>
<dbReference type="InterPro" id="IPR039753">
    <property type="entry name" value="RG7MT1"/>
</dbReference>
<dbReference type="PANTHER" id="PTHR12189">
    <property type="entry name" value="MRNA GUANINE-7- METHYLTRANSFERASE"/>
    <property type="match status" value="1"/>
</dbReference>
<sequence length="1113" mass="129926">MADQDQILAAIMYQMNLKKTPSLSPPVERFLGEIPPERPPKRPPRHKPVLPIFSKGDKSALTELFKKDVRNYEIEASIGTYDQNNFHPGLKSLHCFDIIKSELDLLSSGTLEVSTNYDKVDLIGGEHIRRIENLEEDYPIIFQQKFRPAKKIIDNVKWGIRISISNEEFIADYNFDKIWDEKVTNVIDNYKPSHKPEKLRILAVTRFRRRTSYVERDQTSNLYGTRFDLTSVVESHIREDGSTYSIHKNEVEIERINNEITTDNFIDAIEMILSFSQDIHDDRQLMDLAEIRMAVKLHNNLFHSEIEAKKWKPRDPYRLYSGYWNKPKNIKLKDMLEHNFDPFITIKLDGKRVFLLVDKYGIYMYSPPYDVFKMGQGDDNFGGTLIDCEYMYRYDAAKKMIDEIAVYGFDLLFFKDEDLRQKDFNIRLEHLKKLNITLYKIAYLTKPYFIAGEFYERTRAAFENIKLDPDHEKRVDGLIMQPRHWYKNNHTFKWKDEKDLTIDFLFIPLNIDELNAIGNQLPSPVEKMEGLVFWLMVGGEKKDINFNGTNRYPYHGYVVLRSPNFKDQPLANIIVECRWPETVPSLYPWANVDEDRKEFIPYRIRSDRERPNNYGTARDVWEDIMNPITQATIKGDNLQLMRRYHNQEKLALLSREFTRGATILDIGSGRGGDLNKWENIGFKAVYAIEPNAENMQELEDRKAKKKFKTEIIPINFGGEDTAYIKLVLKTATANLDGIVAFFSLTFFPESREMYNSLLNTIDLLPEQGKFIGIVMDGYKVRDLLEDVRRKEKLSDEEAVDYKTKAYDISQISEFDDKVIGNKIEIDIHDSTSMVKDQKEWLFYFKPFQIELEKRGFMLLSQGFLDSGSVYDKLPAQSQQFSKLNRTFVFQKVKKKVKPIMFAELEVDESKKLPNPYDKNLYYVGTQGTSSNFIHAILKASISQKYNDMTKTQRDKYALKIRQSIAASLTPGFFKKMHNKKYAISLQHPYLAEYTPRNAMKIAFREFGLKLLESREWIGENSFLEIASSFLNINIYVLITKMQPIGKKGPTKIVDIHPSTKFSAECETLYIYPKSIILLTLDELRYYVVTKNGTSIFNSSSDLIKTIHAQVCKK</sequence>
<evidence type="ECO:0000256" key="6">
    <source>
        <dbReference type="ARBA" id="ARBA00022884"/>
    </source>
</evidence>
<proteinExistence type="inferred from homology"/>
<dbReference type="InterPro" id="IPR029063">
    <property type="entry name" value="SAM-dependent_MTases_sf"/>
</dbReference>
<dbReference type="EMBL" id="MK500334">
    <property type="protein sequence ID" value="QBK86600.1"/>
    <property type="molecule type" value="Genomic_DNA"/>
</dbReference>
<dbReference type="PROSITE" id="PS51562">
    <property type="entry name" value="RNA_CAP0_MT"/>
    <property type="match status" value="1"/>
</dbReference>
<keyword evidence="4" id="KW-0949">S-adenosyl-L-methionine</keyword>
<feature type="domain" description="MRNA cap 0 methyltransferase" evidence="8">
    <location>
        <begin position="636"/>
        <end position="892"/>
    </location>
</feature>
<evidence type="ECO:0000256" key="1">
    <source>
        <dbReference type="ARBA" id="ARBA00008556"/>
    </source>
</evidence>
<dbReference type="InterPro" id="IPR004971">
    <property type="entry name" value="mRNA_G-N7_MeTrfase_dom"/>
</dbReference>
<keyword evidence="9" id="KW-0378">Hydrolase</keyword>
<evidence type="ECO:0000256" key="5">
    <source>
        <dbReference type="ARBA" id="ARBA00022695"/>
    </source>
</evidence>
<dbReference type="InterPro" id="IPR012340">
    <property type="entry name" value="NA-bd_OB-fold"/>
</dbReference>
<dbReference type="Gene3D" id="2.40.50.140">
    <property type="entry name" value="Nucleic acid-binding proteins"/>
    <property type="match status" value="1"/>
</dbReference>
<name>A0A481YUA0_9VIRU</name>
<dbReference type="CDD" id="cd02440">
    <property type="entry name" value="AdoMet_MTases"/>
    <property type="match status" value="1"/>
</dbReference>
<keyword evidence="2" id="KW-0489">Methyltransferase</keyword>
<dbReference type="Pfam" id="PF03291">
    <property type="entry name" value="mRNA_G-N7_MeTrfase"/>
    <property type="match status" value="1"/>
</dbReference>
<evidence type="ECO:0000259" key="8">
    <source>
        <dbReference type="PROSITE" id="PS51562"/>
    </source>
</evidence>
<organism evidence="9">
    <name type="scientific">Marseillevirus LCMAC102</name>
    <dbReference type="NCBI Taxonomy" id="2506603"/>
    <lineage>
        <taxon>Viruses</taxon>
        <taxon>Varidnaviria</taxon>
        <taxon>Bamfordvirae</taxon>
        <taxon>Nucleocytoviricota</taxon>
        <taxon>Megaviricetes</taxon>
        <taxon>Pimascovirales</taxon>
        <taxon>Pimascovirales incertae sedis</taxon>
        <taxon>Marseilleviridae</taxon>
    </lineage>
</organism>
<accession>A0A481YUA0</accession>
<evidence type="ECO:0000256" key="4">
    <source>
        <dbReference type="ARBA" id="ARBA00022691"/>
    </source>
</evidence>
<comment type="similarity">
    <text evidence="1">In the N-terminal section; belongs to the dsDNA virus mRNA guanylyltransferase family.</text>
</comment>